<feature type="binding site" evidence="7">
    <location>
        <begin position="449"/>
        <end position="456"/>
    </location>
    <ligand>
        <name>ATP</name>
        <dbReference type="ChEBI" id="CHEBI:30616"/>
    </ligand>
</feature>
<dbReference type="InterPro" id="IPR001715">
    <property type="entry name" value="CH_dom"/>
</dbReference>
<dbReference type="PANTHER" id="PTHR47972:SF4">
    <property type="entry name" value="KINESIN-LIKE PROTEIN KIN-14L"/>
    <property type="match status" value="1"/>
</dbReference>
<dbReference type="Pfam" id="PF00307">
    <property type="entry name" value="CH"/>
    <property type="match status" value="1"/>
</dbReference>
<dbReference type="GO" id="GO:0005524">
    <property type="term" value="F:ATP binding"/>
    <property type="evidence" value="ECO:0007669"/>
    <property type="project" value="UniProtKB-UniRule"/>
</dbReference>
<sequence>MVEPCRVSFQHGRLATRKAEEAACRRFEAANWLETMAGPLGLPPQPSEQEFISCLRNGLILCNTINKIRLGAVPKVVANPSIGTAWDIQQLSAYQYFENVRNFLVAVEELKLPSFEASDLERDTLDARSVAKIVDCILALKSYHEWRQCNGGDGLLKHAPIVPQSAGRMQSNTVSSSSVSCRHLDMLTTSEKQQPLKNENQKSEDAMDSLVRVLSKHMFNSKENSDQYLLKSWNQGGKDPIKLFIKIMSSSLEEPQLKSILEDLMLEGAMPINDPTTSRDHKHYKLCLGKSDCYHWDLLEAQENKLRELRTLLLNIRVEFTTLQTQLQNDFVQLGIQIQGISAAAHGYHQAVKENRHLYNILQELRGNIRVFCRIRPMFNEEAKCTIDYIGSDGSLMVIDPAKPQNAGKIFQFNKVFGPTATQDEVYRDTQDLIRSVMDGYNVCILAYGQTGSGKTHTMCGPLNRSNKDTGINYMALNDVFQISSIRKDVTYEICVQMVVIYNEQVHDLLQIFGSLTGLLIFNYKSTLEIRSCSSNGGLSLPDASMHLVQSSADVLDLMKLGEKNRAFFSTAMNHRSSRSHSVLTVHVHGKDILDSTTCSCLHLVDLAGSERMDKSETTGDRLNEAQHINKSLSCLEDVITALAQKNPHIPYGTSKLTQLLQNSLGGNAKMLMFAHVSPEADSYRETINTLKFAQRASTVELGAAHLNKESSEIRELKEQRDSLKMALAIKEDEKAMSSQKMKENAPNLDRLKQITGRNHPRPRRLSIENPTALKNGTVNNPDETKLLKSPKSGLKLPTDYAPIYNRRLSSDSSMREEKKQEFKTAVSQIYSKFSEEESLKENILWRQLEIQDSADAKASLDNEKCCSIVATEAFHQCSPGTCTSSCCSQLPKMESRSQMHLHQKTSDPAVKLDELSRSRIHVHQKTSDPAAKLDEIVTTSDEISFVTKSQTRSSNINASRRGSHMRKSPQGTGKFVHGSERRSIQYPSETSSKFAKSNSIDVKSPITADARSKRRQSFPNVQRNLNVPRRSSLGGISVNSSSSDTQSARTQSIQSSMKAKKRWL</sequence>
<feature type="compositionally biased region" description="Polar residues" evidence="9">
    <location>
        <begin position="1045"/>
        <end position="1058"/>
    </location>
</feature>
<dbReference type="InterPro" id="IPR036961">
    <property type="entry name" value="Kinesin_motor_dom_sf"/>
</dbReference>
<feature type="coiled-coil region" evidence="8">
    <location>
        <begin position="707"/>
        <end position="734"/>
    </location>
</feature>
<dbReference type="Gene3D" id="1.10.418.10">
    <property type="entry name" value="Calponin-like domain"/>
    <property type="match status" value="1"/>
</dbReference>
<evidence type="ECO:0000313" key="12">
    <source>
        <dbReference type="Proteomes" id="UP000228380"/>
    </source>
</evidence>
<feature type="compositionally biased region" description="Polar residues" evidence="9">
    <location>
        <begin position="986"/>
        <end position="1002"/>
    </location>
</feature>
<evidence type="ECO:0000256" key="6">
    <source>
        <dbReference type="ARBA" id="ARBA00023175"/>
    </source>
</evidence>
<feature type="domain" description="Calponin-homology (CH)" evidence="10">
    <location>
        <begin position="23"/>
        <end position="145"/>
    </location>
</feature>
<dbReference type="InterPro" id="IPR027417">
    <property type="entry name" value="P-loop_NTPase"/>
</dbReference>
<dbReference type="Proteomes" id="UP000228380">
    <property type="component" value="Unplaced"/>
</dbReference>
<protein>
    <submittedName>
        <fullName evidence="13">Kinesin-like protein KIN-14A</fullName>
    </submittedName>
</protein>
<feature type="compositionally biased region" description="Polar residues" evidence="9">
    <location>
        <begin position="769"/>
        <end position="782"/>
    </location>
</feature>
<accession>A0A8B8ZK06</accession>
<evidence type="ECO:0000259" key="11">
    <source>
        <dbReference type="PROSITE" id="PS50067"/>
    </source>
</evidence>
<dbReference type="Pfam" id="PF00225">
    <property type="entry name" value="Kinesin"/>
    <property type="match status" value="1"/>
</dbReference>
<dbReference type="PANTHER" id="PTHR47972">
    <property type="entry name" value="KINESIN-LIKE PROTEIN KLP-3"/>
    <property type="match status" value="1"/>
</dbReference>
<feature type="domain" description="Kinesin motor" evidence="11">
    <location>
        <begin position="368"/>
        <end position="700"/>
    </location>
</feature>
<evidence type="ECO:0000256" key="3">
    <source>
        <dbReference type="ARBA" id="ARBA00022741"/>
    </source>
</evidence>
<feature type="region of interest" description="Disordered" evidence="9">
    <location>
        <begin position="949"/>
        <end position="1065"/>
    </location>
</feature>
<dbReference type="AlphaFoldDB" id="A0A8B8ZK06"/>
<dbReference type="Gene3D" id="3.40.850.10">
    <property type="entry name" value="Kinesin motor domain"/>
    <property type="match status" value="1"/>
</dbReference>
<dbReference type="GO" id="GO:0005874">
    <property type="term" value="C:microtubule"/>
    <property type="evidence" value="ECO:0007669"/>
    <property type="project" value="UniProtKB-KW"/>
</dbReference>
<dbReference type="SMART" id="SM00129">
    <property type="entry name" value="KISc"/>
    <property type="match status" value="1"/>
</dbReference>
<dbReference type="InterPro" id="IPR036872">
    <property type="entry name" value="CH_dom_sf"/>
</dbReference>
<gene>
    <name evidence="13" type="primary">LOC103716940</name>
</gene>
<reference evidence="13" key="1">
    <citation type="submission" date="2025-08" db="UniProtKB">
        <authorList>
            <consortium name="RefSeq"/>
        </authorList>
    </citation>
    <scope>IDENTIFICATION</scope>
    <source>
        <tissue evidence="13">Young leaves</tissue>
    </source>
</reference>
<dbReference type="PRINTS" id="PR00380">
    <property type="entry name" value="KINESINHEAVY"/>
</dbReference>
<organism evidence="12 13">
    <name type="scientific">Phoenix dactylifera</name>
    <name type="common">Date palm</name>
    <dbReference type="NCBI Taxonomy" id="42345"/>
    <lineage>
        <taxon>Eukaryota</taxon>
        <taxon>Viridiplantae</taxon>
        <taxon>Streptophyta</taxon>
        <taxon>Embryophyta</taxon>
        <taxon>Tracheophyta</taxon>
        <taxon>Spermatophyta</taxon>
        <taxon>Magnoliopsida</taxon>
        <taxon>Liliopsida</taxon>
        <taxon>Arecaceae</taxon>
        <taxon>Coryphoideae</taxon>
        <taxon>Phoeniceae</taxon>
        <taxon>Phoenix</taxon>
    </lineage>
</organism>
<keyword evidence="4 7" id="KW-0067">ATP-binding</keyword>
<dbReference type="CDD" id="cd21203">
    <property type="entry name" value="CH_AtKIN14-like"/>
    <property type="match status" value="1"/>
</dbReference>
<dbReference type="GO" id="GO:0007018">
    <property type="term" value="P:microtubule-based movement"/>
    <property type="evidence" value="ECO:0007669"/>
    <property type="project" value="InterPro"/>
</dbReference>
<keyword evidence="2" id="KW-0493">Microtubule</keyword>
<dbReference type="GeneID" id="103716940"/>
<dbReference type="PROSITE" id="PS50021">
    <property type="entry name" value="CH"/>
    <property type="match status" value="1"/>
</dbReference>
<dbReference type="SUPFAM" id="SSF52540">
    <property type="entry name" value="P-loop containing nucleoside triphosphate hydrolases"/>
    <property type="match status" value="1"/>
</dbReference>
<evidence type="ECO:0000256" key="1">
    <source>
        <dbReference type="ARBA" id="ARBA00010899"/>
    </source>
</evidence>
<evidence type="ECO:0000256" key="7">
    <source>
        <dbReference type="PROSITE-ProRule" id="PRU00283"/>
    </source>
</evidence>
<dbReference type="FunFam" id="1.10.418.10:FF:000073">
    <property type="entry name" value="Kinesin-like protein KIN-14L"/>
    <property type="match status" value="1"/>
</dbReference>
<dbReference type="PROSITE" id="PS50067">
    <property type="entry name" value="KINESIN_MOTOR_2"/>
    <property type="match status" value="1"/>
</dbReference>
<evidence type="ECO:0000256" key="8">
    <source>
        <dbReference type="SAM" id="Coils"/>
    </source>
</evidence>
<feature type="compositionally biased region" description="Low complexity" evidence="9">
    <location>
        <begin position="1032"/>
        <end position="1044"/>
    </location>
</feature>
<proteinExistence type="inferred from homology"/>
<keyword evidence="12" id="KW-1185">Reference proteome</keyword>
<dbReference type="GO" id="GO:0008017">
    <property type="term" value="F:microtubule binding"/>
    <property type="evidence" value="ECO:0007669"/>
    <property type="project" value="InterPro"/>
</dbReference>
<keyword evidence="5 8" id="KW-0175">Coiled coil</keyword>
<dbReference type="KEGG" id="pda:103716940"/>
<dbReference type="InterPro" id="IPR027640">
    <property type="entry name" value="Kinesin-like_fam"/>
</dbReference>
<keyword evidence="6 7" id="KW-0505">Motor protein</keyword>
<dbReference type="GO" id="GO:0003777">
    <property type="term" value="F:microtubule motor activity"/>
    <property type="evidence" value="ECO:0007669"/>
    <property type="project" value="InterPro"/>
</dbReference>
<evidence type="ECO:0000256" key="5">
    <source>
        <dbReference type="ARBA" id="ARBA00023054"/>
    </source>
</evidence>
<evidence type="ECO:0000256" key="2">
    <source>
        <dbReference type="ARBA" id="ARBA00022701"/>
    </source>
</evidence>
<keyword evidence="3 7" id="KW-0547">Nucleotide-binding</keyword>
<dbReference type="FunFam" id="3.40.850.10:FF:000044">
    <property type="entry name" value="p-loop containing nucleoside triphosphate hydrolases superfamily protein"/>
    <property type="match status" value="1"/>
</dbReference>
<dbReference type="SMART" id="SM00033">
    <property type="entry name" value="CH"/>
    <property type="match status" value="1"/>
</dbReference>
<evidence type="ECO:0000313" key="13">
    <source>
        <dbReference type="RefSeq" id="XP_038971798.1"/>
    </source>
</evidence>
<evidence type="ECO:0000256" key="4">
    <source>
        <dbReference type="ARBA" id="ARBA00022840"/>
    </source>
</evidence>
<feature type="region of interest" description="Disordered" evidence="9">
    <location>
        <begin position="755"/>
        <end position="793"/>
    </location>
</feature>
<dbReference type="InterPro" id="IPR001752">
    <property type="entry name" value="Kinesin_motor_dom"/>
</dbReference>
<evidence type="ECO:0000256" key="9">
    <source>
        <dbReference type="SAM" id="MobiDB-lite"/>
    </source>
</evidence>
<dbReference type="OrthoDB" id="3176171at2759"/>
<name>A0A8B8ZK06_PHODC</name>
<dbReference type="RefSeq" id="XP_038971798.1">
    <property type="nucleotide sequence ID" value="XM_039115870.1"/>
</dbReference>
<feature type="compositionally biased region" description="Polar residues" evidence="9">
    <location>
        <begin position="949"/>
        <end position="961"/>
    </location>
</feature>
<evidence type="ECO:0000259" key="10">
    <source>
        <dbReference type="PROSITE" id="PS50021"/>
    </source>
</evidence>
<comment type="similarity">
    <text evidence="1">Belongs to the TRAFAC class myosin-kinesin ATPase superfamily. Kinesin family. KIN-14 subfamily.</text>
</comment>
<dbReference type="SUPFAM" id="SSF47576">
    <property type="entry name" value="Calponin-homology domain, CH-domain"/>
    <property type="match status" value="1"/>
</dbReference>